<dbReference type="EMBL" id="CP032339">
    <property type="protein sequence ID" value="QCO09376.1"/>
    <property type="molecule type" value="Genomic_DNA"/>
</dbReference>
<dbReference type="AlphaFoldDB" id="A0A0P0E7Y9"/>
<organism evidence="4 5">
    <name type="scientific">Azospirillum brasilense</name>
    <dbReference type="NCBI Taxonomy" id="192"/>
    <lineage>
        <taxon>Bacteria</taxon>
        <taxon>Pseudomonadati</taxon>
        <taxon>Pseudomonadota</taxon>
        <taxon>Alphaproteobacteria</taxon>
        <taxon>Rhodospirillales</taxon>
        <taxon>Azospirillaceae</taxon>
        <taxon>Azospirillum</taxon>
    </lineage>
</organism>
<accession>A0A0P0E7Y9</accession>
<evidence type="ECO:0000313" key="4">
    <source>
        <dbReference type="EMBL" id="QCO09376.1"/>
    </source>
</evidence>
<dbReference type="EMBL" id="JAWXYC010000004">
    <property type="protein sequence ID" value="MDX5952923.1"/>
    <property type="molecule type" value="Genomic_DNA"/>
</dbReference>
<reference evidence="3 6" key="2">
    <citation type="submission" date="2023-11" db="EMBL/GenBank/DDBJ databases">
        <title>MicrobeMod: A computational toolkit for identifying prokaryotic methylation and restriction-modification with nanopore sequencing.</title>
        <authorList>
            <person name="Crits-Christoph A."/>
            <person name="Kang S.C."/>
            <person name="Lee H."/>
            <person name="Ostrov N."/>
        </authorList>
    </citation>
    <scope>NUCLEOTIDE SEQUENCE [LARGE SCALE GENOMIC DNA]</scope>
    <source>
        <strain evidence="3 6">ATCC 29145</strain>
    </source>
</reference>
<evidence type="ECO:0000256" key="1">
    <source>
        <dbReference type="SAM" id="Coils"/>
    </source>
</evidence>
<dbReference type="GeneID" id="56450121"/>
<gene>
    <name evidence="4" type="ORF">D3868_10210</name>
    <name evidence="3" type="ORF">SIM66_17225</name>
</gene>
<protein>
    <submittedName>
        <fullName evidence="4">Uncharacterized protein</fullName>
    </submittedName>
</protein>
<dbReference type="Proteomes" id="UP001277471">
    <property type="component" value="Unassembled WGS sequence"/>
</dbReference>
<evidence type="ECO:0000313" key="3">
    <source>
        <dbReference type="EMBL" id="MDX5952923.1"/>
    </source>
</evidence>
<evidence type="ECO:0000313" key="6">
    <source>
        <dbReference type="Proteomes" id="UP001277471"/>
    </source>
</evidence>
<keyword evidence="6" id="KW-1185">Reference proteome</keyword>
<feature type="coiled-coil region" evidence="1">
    <location>
        <begin position="20"/>
        <end position="47"/>
    </location>
</feature>
<dbReference type="RefSeq" id="WP_035669337.1">
    <property type="nucleotide sequence ID" value="NZ_CP012914.1"/>
</dbReference>
<evidence type="ECO:0000313" key="5">
    <source>
        <dbReference type="Proteomes" id="UP000298774"/>
    </source>
</evidence>
<reference evidence="4 5" key="1">
    <citation type="submission" date="2018-09" db="EMBL/GenBank/DDBJ databases">
        <title>Whole genome based analysis of evolution and adaptive divergence in Indian and Brazilian strains of Azospirillum brasilense.</title>
        <authorList>
            <person name="Singh C."/>
            <person name="Tripathi A.K."/>
        </authorList>
    </citation>
    <scope>NUCLEOTIDE SEQUENCE [LARGE SCALE GENOMIC DNA]</scope>
    <source>
        <strain evidence="4 5">MTCC4038</strain>
    </source>
</reference>
<name>A0A0P0E7Y9_AZOBR</name>
<evidence type="ECO:0000256" key="2">
    <source>
        <dbReference type="SAM" id="MobiDB-lite"/>
    </source>
</evidence>
<feature type="region of interest" description="Disordered" evidence="2">
    <location>
        <begin position="48"/>
        <end position="75"/>
    </location>
</feature>
<sequence length="75" mass="8038">MSTEESTGGIAVPPPDLSDLERQKAEIAAIQAQMAQLRARIDQRLDDGRPTIDLVPTHLDGPPPDGAPAAIRQKE</sequence>
<keyword evidence="1" id="KW-0175">Coiled coil</keyword>
<dbReference type="Proteomes" id="UP000298774">
    <property type="component" value="Chromosome"/>
</dbReference>
<proteinExistence type="predicted"/>
<dbReference type="KEGG" id="abf:AMK58_02130"/>